<evidence type="ECO:0000256" key="2">
    <source>
        <dbReference type="ARBA" id="ARBA00006824"/>
    </source>
</evidence>
<keyword evidence="4 6" id="KW-1133">Transmembrane helix</keyword>
<evidence type="ECO:0000256" key="4">
    <source>
        <dbReference type="ARBA" id="ARBA00022989"/>
    </source>
</evidence>
<evidence type="ECO:0000313" key="7">
    <source>
        <dbReference type="EnsemblMetazoa" id="BGLB009385-PB"/>
    </source>
</evidence>
<evidence type="ECO:0000256" key="6">
    <source>
        <dbReference type="RuleBase" id="RU363053"/>
    </source>
</evidence>
<evidence type="ECO:0000256" key="5">
    <source>
        <dbReference type="ARBA" id="ARBA00023136"/>
    </source>
</evidence>
<dbReference type="VEuPathDB" id="VectorBase:BGLAX_036922"/>
<organism evidence="7 8">
    <name type="scientific">Biomphalaria glabrata</name>
    <name type="common">Bloodfluke planorb</name>
    <name type="synonym">Freshwater snail</name>
    <dbReference type="NCBI Taxonomy" id="6526"/>
    <lineage>
        <taxon>Eukaryota</taxon>
        <taxon>Metazoa</taxon>
        <taxon>Spiralia</taxon>
        <taxon>Lophotrochozoa</taxon>
        <taxon>Mollusca</taxon>
        <taxon>Gastropoda</taxon>
        <taxon>Heterobranchia</taxon>
        <taxon>Euthyneura</taxon>
        <taxon>Panpulmonata</taxon>
        <taxon>Hygrophila</taxon>
        <taxon>Lymnaeoidea</taxon>
        <taxon>Planorbidae</taxon>
        <taxon>Biomphalaria</taxon>
    </lineage>
</organism>
<dbReference type="STRING" id="6526.A0A2C9JX11"/>
<dbReference type="PANTHER" id="PTHR11266:SF8">
    <property type="entry name" value="MPV17-LIKE PROTEIN 2"/>
    <property type="match status" value="1"/>
</dbReference>
<proteinExistence type="inferred from homology"/>
<evidence type="ECO:0000256" key="1">
    <source>
        <dbReference type="ARBA" id="ARBA00004141"/>
    </source>
</evidence>
<feature type="transmembrane region" description="Helical" evidence="6">
    <location>
        <begin position="108"/>
        <end position="128"/>
    </location>
</feature>
<evidence type="ECO:0000256" key="3">
    <source>
        <dbReference type="ARBA" id="ARBA00022692"/>
    </source>
</evidence>
<comment type="similarity">
    <text evidence="2 6">Belongs to the peroxisomal membrane protein PXMP2/4 family.</text>
</comment>
<name>A0A2C9JX11_BIOGL</name>
<dbReference type="GO" id="GO:0016020">
    <property type="term" value="C:membrane"/>
    <property type="evidence" value="ECO:0007669"/>
    <property type="project" value="UniProtKB-SubCell"/>
</dbReference>
<dbReference type="RefSeq" id="XP_013086950.2">
    <property type="nucleotide sequence ID" value="XM_013231496.2"/>
</dbReference>
<comment type="caution">
    <text evidence="6">Lacks conserved residue(s) required for the propagation of feature annotation.</text>
</comment>
<reference evidence="7" key="1">
    <citation type="submission" date="2020-05" db="UniProtKB">
        <authorList>
            <consortium name="EnsemblMetazoa"/>
        </authorList>
    </citation>
    <scope>IDENTIFICATION</scope>
    <source>
        <strain evidence="7">BB02</strain>
    </source>
</reference>
<dbReference type="PANTHER" id="PTHR11266">
    <property type="entry name" value="PEROXISOMAL MEMBRANE PROTEIN 2, PXMP2 MPV17"/>
    <property type="match status" value="1"/>
</dbReference>
<dbReference type="Proteomes" id="UP000076420">
    <property type="component" value="Unassembled WGS sequence"/>
</dbReference>
<dbReference type="KEGG" id="bgt:106071407"/>
<keyword evidence="3 6" id="KW-0812">Transmembrane</keyword>
<evidence type="ECO:0008006" key="9">
    <source>
        <dbReference type="Google" id="ProtNLM"/>
    </source>
</evidence>
<dbReference type="EnsemblMetazoa" id="BGLB009385-RB">
    <property type="protein sequence ID" value="BGLB009385-PB"/>
    <property type="gene ID" value="BGLB009385"/>
</dbReference>
<protein>
    <recommendedName>
        <fullName evidence="9">Mpv17-like protein 2</fullName>
    </recommendedName>
</protein>
<evidence type="ECO:0000313" key="8">
    <source>
        <dbReference type="Proteomes" id="UP000076420"/>
    </source>
</evidence>
<accession>A0A2C9JX11</accession>
<dbReference type="InterPro" id="IPR007248">
    <property type="entry name" value="Mpv17_PMP22"/>
</dbReference>
<dbReference type="OrthoDB" id="5345392at2759"/>
<dbReference type="GO" id="GO:0061668">
    <property type="term" value="P:mitochondrial ribosome assembly"/>
    <property type="evidence" value="ECO:0007669"/>
    <property type="project" value="TreeGrafter"/>
</dbReference>
<dbReference type="GO" id="GO:0005739">
    <property type="term" value="C:mitochondrion"/>
    <property type="evidence" value="ECO:0007669"/>
    <property type="project" value="TreeGrafter"/>
</dbReference>
<dbReference type="VEuPathDB" id="VectorBase:BGLB009385"/>
<dbReference type="Pfam" id="PF04117">
    <property type="entry name" value="Mpv17_PMP22"/>
    <property type="match status" value="1"/>
</dbReference>
<comment type="subcellular location">
    <subcellularLocation>
        <location evidence="1">Membrane</location>
        <topology evidence="1">Multi-pass membrane protein</topology>
    </subcellularLocation>
</comment>
<gene>
    <name evidence="7" type="primary">106071407</name>
</gene>
<keyword evidence="5 6" id="KW-0472">Membrane</keyword>
<dbReference type="AlphaFoldDB" id="A0A2C9JX11"/>
<sequence>MRLFQRLSATICPTRCHFTKATKVLFSSRYLLYTNTALSTVVSVAGDLIQQNYQRIQNDNSRVWSSERTVKIAAVGLAFGPSVHYWYIGLEKLVPGKTLRAIMIKVCMDQFIFSPYSISLFLIIIGIIEGQGFDLLKNQFKKTAGLMFMTDMSIWTPAQLVNFYFVPIKYRVLYDNCVSLLADTLYSYLRFDHDKYDLEDNDEQ</sequence>